<feature type="binding site" evidence="4">
    <location>
        <position position="531"/>
    </location>
    <ligand>
        <name>S-adenosyl-L-methionine</name>
        <dbReference type="ChEBI" id="CHEBI:59789"/>
    </ligand>
</feature>
<evidence type="ECO:0000256" key="2">
    <source>
        <dbReference type="ARBA" id="ARBA00022679"/>
    </source>
</evidence>
<name>A0ABP0NGJ4_9DINO</name>
<gene>
    <name evidence="5" type="ORF">CCMP2556_LOCUS30754</name>
</gene>
<evidence type="ECO:0000313" key="6">
    <source>
        <dbReference type="Proteomes" id="UP001642484"/>
    </source>
</evidence>
<feature type="binding site" evidence="4">
    <location>
        <position position="411"/>
    </location>
    <ligand>
        <name>S-adenosyl-L-methionine</name>
        <dbReference type="ChEBI" id="CHEBI:59789"/>
    </ligand>
</feature>
<dbReference type="InterPro" id="IPR029063">
    <property type="entry name" value="SAM-dependent_MTases_sf"/>
</dbReference>
<keyword evidence="6" id="KW-1185">Reference proteome</keyword>
<dbReference type="EMBL" id="CAXAMN010021707">
    <property type="protein sequence ID" value="CAK9062553.1"/>
    <property type="molecule type" value="Genomic_DNA"/>
</dbReference>
<keyword evidence="1 4" id="KW-0489">Methyltransferase</keyword>
<dbReference type="PANTHER" id="PTHR11061:SF30">
    <property type="entry name" value="TRNA (URACIL(54)-C(5))-METHYLTRANSFERASE"/>
    <property type="match status" value="1"/>
</dbReference>
<reference evidence="5 6" key="1">
    <citation type="submission" date="2024-02" db="EMBL/GenBank/DDBJ databases">
        <authorList>
            <person name="Chen Y."/>
            <person name="Shah S."/>
            <person name="Dougan E. K."/>
            <person name="Thang M."/>
            <person name="Chan C."/>
        </authorList>
    </citation>
    <scope>NUCLEOTIDE SEQUENCE [LARGE SCALE GENOMIC DNA]</scope>
</reference>
<evidence type="ECO:0000256" key="3">
    <source>
        <dbReference type="ARBA" id="ARBA00022691"/>
    </source>
</evidence>
<dbReference type="Gene3D" id="3.40.50.150">
    <property type="entry name" value="Vaccinia Virus protein VP39"/>
    <property type="match status" value="2"/>
</dbReference>
<comment type="similarity">
    <text evidence="4">Belongs to the class I-like SAM-binding methyltransferase superfamily. RNA M5U methyltransferase family.</text>
</comment>
<organism evidence="5 6">
    <name type="scientific">Durusdinium trenchii</name>
    <dbReference type="NCBI Taxonomy" id="1381693"/>
    <lineage>
        <taxon>Eukaryota</taxon>
        <taxon>Sar</taxon>
        <taxon>Alveolata</taxon>
        <taxon>Dinophyceae</taxon>
        <taxon>Suessiales</taxon>
        <taxon>Symbiodiniaceae</taxon>
        <taxon>Durusdinium</taxon>
    </lineage>
</organism>
<accession>A0ABP0NGJ4</accession>
<dbReference type="PROSITE" id="PS51687">
    <property type="entry name" value="SAM_MT_RNA_M5U"/>
    <property type="match status" value="1"/>
</dbReference>
<protein>
    <recommendedName>
        <fullName evidence="7">TRAM domain-containing protein</fullName>
    </recommendedName>
</protein>
<evidence type="ECO:0000256" key="1">
    <source>
        <dbReference type="ARBA" id="ARBA00022603"/>
    </source>
</evidence>
<dbReference type="PANTHER" id="PTHR11061">
    <property type="entry name" value="RNA M5U METHYLTRANSFERASE"/>
    <property type="match status" value="1"/>
</dbReference>
<dbReference type="InterPro" id="IPR010280">
    <property type="entry name" value="U5_MeTrfase_fam"/>
</dbReference>
<sequence length="604" mass="67637">MWLLRQMSQKLVCWRKIRSGMRSETPIHQSSSSSRSPSRDPFGGPVPGCTFYGWVYTAGVALQGFVHEETFVINSIKGRDQVIRGVPVAGVDENGHGTIHLHVRRDKQNYEFSFARALPGEKLNLIVTHVTKNRLKKKEIANFHLAIDERCSASIEEVTPRCQHFAEKCGGCSFQNLKYEAQLREKFELLKMRLKEYEVQVPRAPVDPPVPSPPFGWHARTEFRVFLRDGLQMGLHPEGSPVPVPLSRCHLHPEAAHEAFQALLTALRAAKCTPFDERTGRGWLRHVVLRSAHAAGLVESLATLVTVGEPPREVLNRVAVVAMQNAPRLVGVTWSTEGEESLKSPGWRSVGQQSHKVLAGRSYLMHDVVGMKLKISSEAFFRPNIFLAETLIQTVLEMSAVQPGDVVWDTFCGQGLFTSAFLQMHRDLQMVCIDRSLPALQKLQQNLAEWGHASSAEVLHGDLGIPAYLHRLTAALPDQHRKGELDEADEAHEADLNFEDEVEEADIPFHDTPFQEKVPASLPAPQILLVDPGRNGMPKPFRRHLLDLEVARVVYISSGRALLRDLAYLTSRGYKLEEIKCFDLQPHTAKSLEVVAHLEWTGIG</sequence>
<dbReference type="Proteomes" id="UP001642484">
    <property type="component" value="Unassembled WGS sequence"/>
</dbReference>
<comment type="caution">
    <text evidence="5">The sequence shown here is derived from an EMBL/GenBank/DDBJ whole genome shotgun (WGS) entry which is preliminary data.</text>
</comment>
<keyword evidence="2 4" id="KW-0808">Transferase</keyword>
<evidence type="ECO:0000256" key="4">
    <source>
        <dbReference type="PROSITE-ProRule" id="PRU01024"/>
    </source>
</evidence>
<dbReference type="Gene3D" id="2.40.50.1070">
    <property type="match status" value="1"/>
</dbReference>
<dbReference type="SUPFAM" id="SSF53335">
    <property type="entry name" value="S-adenosyl-L-methionine-dependent methyltransferases"/>
    <property type="match status" value="1"/>
</dbReference>
<keyword evidence="3 4" id="KW-0949">S-adenosyl-L-methionine</keyword>
<evidence type="ECO:0000313" key="5">
    <source>
        <dbReference type="EMBL" id="CAK9062553.1"/>
    </source>
</evidence>
<feature type="binding site" evidence="4">
    <location>
        <position position="434"/>
    </location>
    <ligand>
        <name>S-adenosyl-L-methionine</name>
        <dbReference type="ChEBI" id="CHEBI:59789"/>
    </ligand>
</feature>
<comment type="caution">
    <text evidence="4">Lacks conserved residue(s) required for the propagation of feature annotation.</text>
</comment>
<proteinExistence type="inferred from homology"/>
<evidence type="ECO:0008006" key="7">
    <source>
        <dbReference type="Google" id="ProtNLM"/>
    </source>
</evidence>